<dbReference type="AlphaFoldDB" id="A0AAV5T633"/>
<evidence type="ECO:0000256" key="15">
    <source>
        <dbReference type="SAM" id="MobiDB-lite"/>
    </source>
</evidence>
<dbReference type="InterPro" id="IPR013216">
    <property type="entry name" value="Methyltransf_11"/>
</dbReference>
<dbReference type="CDD" id="cd02440">
    <property type="entry name" value="AdoMet_MTases"/>
    <property type="match status" value="1"/>
</dbReference>
<evidence type="ECO:0000256" key="5">
    <source>
        <dbReference type="ARBA" id="ARBA00022679"/>
    </source>
</evidence>
<dbReference type="GO" id="GO:0000049">
    <property type="term" value="F:tRNA binding"/>
    <property type="evidence" value="ECO:0007669"/>
    <property type="project" value="TreeGrafter"/>
</dbReference>
<keyword evidence="19" id="KW-1185">Reference proteome</keyword>
<dbReference type="Pfam" id="PF08241">
    <property type="entry name" value="Methyltransf_11"/>
    <property type="match status" value="1"/>
</dbReference>
<reference evidence="18" key="1">
    <citation type="submission" date="2023-10" db="EMBL/GenBank/DDBJ databases">
        <title>Genome assembly of Pristionchus species.</title>
        <authorList>
            <person name="Yoshida K."/>
            <person name="Sommer R.J."/>
        </authorList>
    </citation>
    <scope>NUCLEOTIDE SEQUENCE</scope>
    <source>
        <strain evidence="18">RS0144</strain>
    </source>
</reference>
<keyword evidence="7 14" id="KW-0694">RNA-binding</keyword>
<dbReference type="SUPFAM" id="SSF53335">
    <property type="entry name" value="S-adenosyl-L-methionine-dependent methyltransferases"/>
    <property type="match status" value="1"/>
</dbReference>
<dbReference type="InterPro" id="IPR051422">
    <property type="entry name" value="AlkB_tRNA_MeTrf/Diox"/>
</dbReference>
<dbReference type="InterPro" id="IPR037151">
    <property type="entry name" value="AlkB-like_sf"/>
</dbReference>
<dbReference type="PROSITE" id="PS50102">
    <property type="entry name" value="RRM"/>
    <property type="match status" value="1"/>
</dbReference>
<keyword evidence="5" id="KW-0808">Transferase</keyword>
<dbReference type="PROSITE" id="PS51471">
    <property type="entry name" value="FE2OG_OXY"/>
    <property type="match status" value="1"/>
</dbReference>
<dbReference type="GO" id="GO:0005737">
    <property type="term" value="C:cytoplasm"/>
    <property type="evidence" value="ECO:0007669"/>
    <property type="project" value="TreeGrafter"/>
</dbReference>
<dbReference type="Gene3D" id="3.40.50.150">
    <property type="entry name" value="Vaccinia Virus protein VP39"/>
    <property type="match status" value="1"/>
</dbReference>
<evidence type="ECO:0000256" key="1">
    <source>
        <dbReference type="ARBA" id="ARBA00001954"/>
    </source>
</evidence>
<dbReference type="SUPFAM" id="SSF51197">
    <property type="entry name" value="Clavaminate synthase-like"/>
    <property type="match status" value="1"/>
</dbReference>
<dbReference type="SUPFAM" id="SSF54928">
    <property type="entry name" value="RNA-binding domain, RBD"/>
    <property type="match status" value="1"/>
</dbReference>
<dbReference type="EMBL" id="BTSX01000003">
    <property type="protein sequence ID" value="GMS90723.1"/>
    <property type="molecule type" value="Genomic_DNA"/>
</dbReference>
<evidence type="ECO:0000313" key="19">
    <source>
        <dbReference type="Proteomes" id="UP001432027"/>
    </source>
</evidence>
<dbReference type="FunFam" id="3.30.70.330:FF:000570">
    <property type="entry name" value="ALKylated DNA repair protein AlkB homolog"/>
    <property type="match status" value="1"/>
</dbReference>
<keyword evidence="8" id="KW-0408">Iron</keyword>
<dbReference type="Pfam" id="PF00076">
    <property type="entry name" value="RRM_1"/>
    <property type="match status" value="1"/>
</dbReference>
<dbReference type="InterPro" id="IPR035979">
    <property type="entry name" value="RBD_domain_sf"/>
</dbReference>
<evidence type="ECO:0000259" key="17">
    <source>
        <dbReference type="PROSITE" id="PS51471"/>
    </source>
</evidence>
<evidence type="ECO:0000256" key="4">
    <source>
        <dbReference type="ARBA" id="ARBA00022603"/>
    </source>
</evidence>
<dbReference type="Gene3D" id="3.30.70.330">
    <property type="match status" value="1"/>
</dbReference>
<feature type="compositionally biased region" description="Basic and acidic residues" evidence="15">
    <location>
        <begin position="496"/>
        <end position="519"/>
    </location>
</feature>
<dbReference type="FunFam" id="3.40.50.150:FF:000489">
    <property type="entry name" value="Methyltransferase, putative"/>
    <property type="match status" value="1"/>
</dbReference>
<feature type="domain" description="Fe2OG dioxygenase" evidence="17">
    <location>
        <begin position="214"/>
        <end position="319"/>
    </location>
</feature>
<evidence type="ECO:0000256" key="10">
    <source>
        <dbReference type="ARBA" id="ARBA00034996"/>
    </source>
</evidence>
<evidence type="ECO:0000256" key="13">
    <source>
        <dbReference type="ARBA" id="ARBA00049802"/>
    </source>
</evidence>
<keyword evidence="6" id="KW-0862">Zinc</keyword>
<keyword evidence="4" id="KW-0489">Methyltransferase</keyword>
<name>A0AAV5T633_9BILA</name>
<dbReference type="InterPro" id="IPR012677">
    <property type="entry name" value="Nucleotide-bd_a/b_plait_sf"/>
</dbReference>
<evidence type="ECO:0000256" key="6">
    <source>
        <dbReference type="ARBA" id="ARBA00022833"/>
    </source>
</evidence>
<gene>
    <name evidence="18" type="ORF">PENTCL1PPCAC_12898</name>
</gene>
<dbReference type="GO" id="GO:0008757">
    <property type="term" value="F:S-adenosylmethionine-dependent methyltransferase activity"/>
    <property type="evidence" value="ECO:0007669"/>
    <property type="project" value="InterPro"/>
</dbReference>
<evidence type="ECO:0000256" key="12">
    <source>
        <dbReference type="ARBA" id="ARBA00049786"/>
    </source>
</evidence>
<dbReference type="InterPro" id="IPR029063">
    <property type="entry name" value="SAM-dependent_MTases_sf"/>
</dbReference>
<organism evidence="18 19">
    <name type="scientific">Pristionchus entomophagus</name>
    <dbReference type="NCBI Taxonomy" id="358040"/>
    <lineage>
        <taxon>Eukaryota</taxon>
        <taxon>Metazoa</taxon>
        <taxon>Ecdysozoa</taxon>
        <taxon>Nematoda</taxon>
        <taxon>Chromadorea</taxon>
        <taxon>Rhabditida</taxon>
        <taxon>Rhabditina</taxon>
        <taxon>Diplogasteromorpha</taxon>
        <taxon>Diplogasteroidea</taxon>
        <taxon>Neodiplogasteridae</taxon>
        <taxon>Pristionchus</taxon>
    </lineage>
</organism>
<evidence type="ECO:0000256" key="11">
    <source>
        <dbReference type="ARBA" id="ARBA00045506"/>
    </source>
</evidence>
<keyword evidence="9" id="KW-0511">Multifunctional enzyme</keyword>
<protein>
    <recommendedName>
        <fullName evidence="3">tRNA (carboxymethyluridine(34)-5-O)-methyltransferase</fullName>
        <ecNumber evidence="3">2.1.1.229</ecNumber>
    </recommendedName>
    <alternativeName>
        <fullName evidence="12">Alkylated DNA repair protein alkB homolog 8</fullName>
    </alternativeName>
    <alternativeName>
        <fullName evidence="13">S-adenosyl-L-methionine-dependent tRNA methyltransferase ALKBH8</fullName>
    </alternativeName>
</protein>
<comment type="catalytic activity">
    <reaction evidence="10">
        <text>5-(carboxymethyl)uridine(34) in tRNA + S-adenosyl-L-methionine = 5-(2-methoxy-2-oxoethyl)uridine(34) in tRNA + S-adenosyl-L-homocysteine</text>
        <dbReference type="Rhea" id="RHEA:43208"/>
        <dbReference type="Rhea" id="RHEA-COMP:10407"/>
        <dbReference type="Rhea" id="RHEA-COMP:10408"/>
        <dbReference type="ChEBI" id="CHEBI:57856"/>
        <dbReference type="ChEBI" id="CHEBI:59789"/>
        <dbReference type="ChEBI" id="CHEBI:74851"/>
        <dbReference type="ChEBI" id="CHEBI:74882"/>
        <dbReference type="EC" id="2.1.1.229"/>
    </reaction>
</comment>
<dbReference type="InterPro" id="IPR000504">
    <property type="entry name" value="RRM_dom"/>
</dbReference>
<dbReference type="InterPro" id="IPR005123">
    <property type="entry name" value="Oxoglu/Fe-dep_dioxygenase_dom"/>
</dbReference>
<comment type="cofactor">
    <cofactor evidence="1">
        <name>Fe(2+)</name>
        <dbReference type="ChEBI" id="CHEBI:29033"/>
    </cofactor>
</comment>
<evidence type="ECO:0000259" key="16">
    <source>
        <dbReference type="PROSITE" id="PS50102"/>
    </source>
</evidence>
<proteinExistence type="inferred from homology"/>
<evidence type="ECO:0000256" key="8">
    <source>
        <dbReference type="ARBA" id="ARBA00023004"/>
    </source>
</evidence>
<evidence type="ECO:0000256" key="9">
    <source>
        <dbReference type="ARBA" id="ARBA00023268"/>
    </source>
</evidence>
<dbReference type="Proteomes" id="UP001432027">
    <property type="component" value="Unassembled WGS sequence"/>
</dbReference>
<accession>A0AAV5T633</accession>
<dbReference type="GO" id="GO:0106335">
    <property type="term" value="F:tRNA (5-carboxymethyluridine(34)-5-O)-methyltransferase activity"/>
    <property type="evidence" value="ECO:0007669"/>
    <property type="project" value="UniProtKB-EC"/>
</dbReference>
<dbReference type="PANTHER" id="PTHR13069:SF37">
    <property type="entry name" value="FIRE DANCER"/>
    <property type="match status" value="1"/>
</dbReference>
<comment type="similarity">
    <text evidence="2">Belongs to the alkB family.</text>
</comment>
<feature type="non-terminal residue" evidence="18">
    <location>
        <position position="1"/>
    </location>
</feature>
<dbReference type="GO" id="GO:0005634">
    <property type="term" value="C:nucleus"/>
    <property type="evidence" value="ECO:0007669"/>
    <property type="project" value="TreeGrafter"/>
</dbReference>
<dbReference type="EC" id="2.1.1.229" evidence="3"/>
<comment type="caution">
    <text evidence="18">The sequence shown here is derived from an EMBL/GenBank/DDBJ whole genome shotgun (WGS) entry which is preliminary data.</text>
</comment>
<evidence type="ECO:0000256" key="2">
    <source>
        <dbReference type="ARBA" id="ARBA00007879"/>
    </source>
</evidence>
<dbReference type="Gene3D" id="2.60.120.590">
    <property type="entry name" value="Alpha-ketoglutarate-dependent dioxygenase AlkB-like"/>
    <property type="match status" value="1"/>
</dbReference>
<feature type="domain" description="RRM" evidence="16">
    <location>
        <begin position="44"/>
        <end position="124"/>
    </location>
</feature>
<evidence type="ECO:0000256" key="14">
    <source>
        <dbReference type="PROSITE-ProRule" id="PRU00176"/>
    </source>
</evidence>
<evidence type="ECO:0000313" key="18">
    <source>
        <dbReference type="EMBL" id="GMS90723.1"/>
    </source>
</evidence>
<dbReference type="PANTHER" id="PTHR13069">
    <property type="entry name" value="ALKYLATED DNA REPAIR PROTEIN ALKB HOMOLOG 8"/>
    <property type="match status" value="1"/>
</dbReference>
<evidence type="ECO:0000256" key="3">
    <source>
        <dbReference type="ARBA" id="ARBA00012808"/>
    </source>
</evidence>
<feature type="region of interest" description="Disordered" evidence="15">
    <location>
        <begin position="494"/>
        <end position="519"/>
    </location>
</feature>
<dbReference type="InterPro" id="IPR027450">
    <property type="entry name" value="AlkB-like"/>
</dbReference>
<dbReference type="GO" id="GO:0002098">
    <property type="term" value="P:tRNA wobble uridine modification"/>
    <property type="evidence" value="ECO:0007669"/>
    <property type="project" value="TreeGrafter"/>
</dbReference>
<evidence type="ECO:0000256" key="7">
    <source>
        <dbReference type="ARBA" id="ARBA00022884"/>
    </source>
</evidence>
<sequence>FKADKERPVGAVITGGKLLKKSKKSLEQLKRHDPDVEVANEPTKVLFVSNSSILCSVSPEELQEIFTPFDAGVELIVFPNRRAYSFIEFCTVEAASKAKEELNGKVPEQLKKSHLPFVIEFVKNLPLSKTADAVAGPRDLIIIDDFVDEDIERDLIDLVMKDPRLNEMKHRSVLHFGHAFDYSTNSAFVPIEAIPDRLEKMVDRLIEKGHIAERPDQITANVYSPGQGIPSHFDTHSAFEDPVVSLSLLADVVMEFKDAANSARVAPILLPRRSLCLIQGDSRYRWKHGIVNRQYDVCPRTNRLLQRQQRVSITFRKIRREPCRCEYKEFCDWDRNGEMAVPSLSSAARALEGNYVADVYEKIAPHFDETRHAVWSGVKRFLDSIPKGSLLYDIGCGNGKYLLPERNDGLIKIGADRCLGLCEIAASKGCCVVRGDALGAPLRSGADAVISIAVLHHMSTKERRKKAVGEIASLLRVGGRACVTVWSLEQGQSEYSKMRENRTENGEKKNEEERKEEKENGRLLVHDGREFVQQDLLVPWTISGKEARKKREEEGKKEEEEETFLRFYHVFAEGELAELVQSVDGLRLESIELEQGNYVAVFERIR</sequence>
<dbReference type="Pfam" id="PF13532">
    <property type="entry name" value="2OG-FeII_Oxy_2"/>
    <property type="match status" value="1"/>
</dbReference>
<comment type="function">
    <text evidence="11">Catalyzes the methylation of 5-carboxymethyl uridine to 5-methylcarboxymethyl uridine at the wobble position of the anticodon loop in tRNA via its methyltransferase domain. Catalyzes the last step in the formation of 5-methylcarboxymethyl uridine at the wobble position of the anticodon loop in target tRNA. Has a preference for tRNA(Arg) and tRNA(Glu), and does not bind tRNA(Lys). Binds tRNA and catalyzes the iron and alpha-ketoglutarate dependent hydroxylation of 5-methylcarboxymethyl uridine at the wobble position of the anticodon loop in tRNA via its dioxygenase domain, giving rise to 5-(S)-methoxycarbonylhydroxymethyluridine; has a preference for tRNA(Gly). Required for normal survival after DNA damage. May inhibit apoptosis and promote cell survival and angiogenesis.</text>
</comment>
<dbReference type="GO" id="GO:0030488">
    <property type="term" value="P:tRNA methylation"/>
    <property type="evidence" value="ECO:0007669"/>
    <property type="project" value="TreeGrafter"/>
</dbReference>